<evidence type="ECO:0008006" key="4">
    <source>
        <dbReference type="Google" id="ProtNLM"/>
    </source>
</evidence>
<reference evidence="2" key="1">
    <citation type="submission" date="2021-02" db="EMBL/GenBank/DDBJ databases">
        <title>Fulvivirga sp. S481 isolated from sea water.</title>
        <authorList>
            <person name="Bae S.S."/>
            <person name="Baek K."/>
        </authorList>
    </citation>
    <scope>NUCLEOTIDE SEQUENCE</scope>
    <source>
        <strain evidence="2">S481</strain>
    </source>
</reference>
<dbReference type="KEGG" id="fuv:JR347_13490"/>
<gene>
    <name evidence="2" type="ORF">JR347_13490</name>
</gene>
<sequence length="381" mass="43887">MRALLLLIILSIPLLFSACTSGKKAFERGSYYEACVKAINRLRQKPNHKKSKEILRKSYPLAIQTLEDNAQQAMISNDQYKYKKKLQAYEAINNLHQNIKASPAARKVISNPKNYFAEVADLKEKAAEESYAIGMNYLSNNTREDAKQAYYHFRDVDSFVPGFKDVRSKMDEAKFTATLKVIVEQIPVPSIYSLSADFFQDKVEEYLHSQYRSNEFVRFYTQAEADAEDLPYVDQYLRLQFDDFVVGETHIERITETFTRDSVVVGKTKVRDGKEVNVYGTVKAKLTVNRKEVKSRGLFSMRAVDAHSKAVLTHRKFTGEFIWFTQWGNFNGDERALTDEQLAICAAYDVPPPAPQVLFIEFTKPIYDQLVPALNQFYQQY</sequence>
<evidence type="ECO:0000256" key="1">
    <source>
        <dbReference type="SAM" id="SignalP"/>
    </source>
</evidence>
<protein>
    <recommendedName>
        <fullName evidence="4">Lipoprotein</fullName>
    </recommendedName>
</protein>
<feature type="signal peptide" evidence="1">
    <location>
        <begin position="1"/>
        <end position="18"/>
    </location>
</feature>
<evidence type="ECO:0000313" key="2">
    <source>
        <dbReference type="EMBL" id="QSE96603.1"/>
    </source>
</evidence>
<evidence type="ECO:0000313" key="3">
    <source>
        <dbReference type="Proteomes" id="UP000662783"/>
    </source>
</evidence>
<keyword evidence="3" id="KW-1185">Reference proteome</keyword>
<proteinExistence type="predicted"/>
<name>A0A974WJP7_9BACT</name>
<dbReference type="RefSeq" id="WP_205721117.1">
    <property type="nucleotide sequence ID" value="NZ_CP070608.1"/>
</dbReference>
<feature type="chain" id="PRO_5036827241" description="Lipoprotein" evidence="1">
    <location>
        <begin position="19"/>
        <end position="381"/>
    </location>
</feature>
<dbReference type="PROSITE" id="PS51257">
    <property type="entry name" value="PROKAR_LIPOPROTEIN"/>
    <property type="match status" value="1"/>
</dbReference>
<keyword evidence="1" id="KW-0732">Signal</keyword>
<dbReference type="EMBL" id="CP070608">
    <property type="protein sequence ID" value="QSE96603.1"/>
    <property type="molecule type" value="Genomic_DNA"/>
</dbReference>
<dbReference type="Proteomes" id="UP000662783">
    <property type="component" value="Chromosome"/>
</dbReference>
<accession>A0A974WJP7</accession>
<organism evidence="2 3">
    <name type="scientific">Fulvivirga lutea</name>
    <dbReference type="NCBI Taxonomy" id="2810512"/>
    <lineage>
        <taxon>Bacteria</taxon>
        <taxon>Pseudomonadati</taxon>
        <taxon>Bacteroidota</taxon>
        <taxon>Cytophagia</taxon>
        <taxon>Cytophagales</taxon>
        <taxon>Fulvivirgaceae</taxon>
        <taxon>Fulvivirga</taxon>
    </lineage>
</organism>
<dbReference type="AlphaFoldDB" id="A0A974WJP7"/>